<dbReference type="EMBL" id="KB308480">
    <property type="protein sequence ID" value="ELT97709.1"/>
    <property type="molecule type" value="Genomic_DNA"/>
</dbReference>
<organism evidence="3">
    <name type="scientific">Capitella teleta</name>
    <name type="common">Polychaete worm</name>
    <dbReference type="NCBI Taxonomy" id="283909"/>
    <lineage>
        <taxon>Eukaryota</taxon>
        <taxon>Metazoa</taxon>
        <taxon>Spiralia</taxon>
        <taxon>Lophotrochozoa</taxon>
        <taxon>Annelida</taxon>
        <taxon>Polychaeta</taxon>
        <taxon>Sedentaria</taxon>
        <taxon>Scolecida</taxon>
        <taxon>Capitellidae</taxon>
        <taxon>Capitella</taxon>
    </lineage>
</organism>
<protein>
    <submittedName>
        <fullName evidence="3 4">Uncharacterized protein</fullName>
    </submittedName>
</protein>
<evidence type="ECO:0000313" key="5">
    <source>
        <dbReference type="Proteomes" id="UP000014760"/>
    </source>
</evidence>
<reference evidence="5" key="1">
    <citation type="submission" date="2012-12" db="EMBL/GenBank/DDBJ databases">
        <authorList>
            <person name="Hellsten U."/>
            <person name="Grimwood J."/>
            <person name="Chapman J.A."/>
            <person name="Shapiro H."/>
            <person name="Aerts A."/>
            <person name="Otillar R.P."/>
            <person name="Terry A.Y."/>
            <person name="Boore J.L."/>
            <person name="Simakov O."/>
            <person name="Marletaz F."/>
            <person name="Cho S.-J."/>
            <person name="Edsinger-Gonzales E."/>
            <person name="Havlak P."/>
            <person name="Kuo D.-H."/>
            <person name="Larsson T."/>
            <person name="Lv J."/>
            <person name="Arendt D."/>
            <person name="Savage R."/>
            <person name="Osoegawa K."/>
            <person name="de Jong P."/>
            <person name="Lindberg D.R."/>
            <person name="Seaver E.C."/>
            <person name="Weisblat D.A."/>
            <person name="Putnam N.H."/>
            <person name="Grigoriev I.V."/>
            <person name="Rokhsar D.S."/>
        </authorList>
    </citation>
    <scope>NUCLEOTIDE SEQUENCE</scope>
    <source>
        <strain evidence="5">I ESC-2004</strain>
    </source>
</reference>
<evidence type="ECO:0000313" key="3">
    <source>
        <dbReference type="EMBL" id="ELT97709.1"/>
    </source>
</evidence>
<dbReference type="InterPro" id="IPR057478">
    <property type="entry name" value="DAAF9_2"/>
</dbReference>
<dbReference type="OMA" id="LICNDAN"/>
<keyword evidence="5" id="KW-1185">Reference proteome</keyword>
<dbReference type="PANTHER" id="PTHR33664">
    <property type="entry name" value="RCG26366"/>
    <property type="match status" value="1"/>
</dbReference>
<feature type="domain" description="DAAF9 PH" evidence="2">
    <location>
        <begin position="20"/>
        <end position="134"/>
    </location>
</feature>
<dbReference type="InterPro" id="IPR040342">
    <property type="entry name" value="DNAAF9"/>
</dbReference>
<dbReference type="HOGENOM" id="CLU_492798_0_0_1"/>
<dbReference type="EMBL" id="AMQN01010752">
    <property type="status" value="NOT_ANNOTATED_CDS"/>
    <property type="molecule type" value="Genomic_DNA"/>
</dbReference>
<gene>
    <name evidence="3" type="ORF">CAPTEDRAFT_219651</name>
</gene>
<dbReference type="PANTHER" id="PTHR33664:SF1">
    <property type="entry name" value="DYNEIN AXONEMAL ASSEMBLY FACTOR 9"/>
    <property type="match status" value="1"/>
</dbReference>
<reference evidence="3 5" key="2">
    <citation type="journal article" date="2013" name="Nature">
        <title>Insights into bilaterian evolution from three spiralian genomes.</title>
        <authorList>
            <person name="Simakov O."/>
            <person name="Marletaz F."/>
            <person name="Cho S.J."/>
            <person name="Edsinger-Gonzales E."/>
            <person name="Havlak P."/>
            <person name="Hellsten U."/>
            <person name="Kuo D.H."/>
            <person name="Larsson T."/>
            <person name="Lv J."/>
            <person name="Arendt D."/>
            <person name="Savage R."/>
            <person name="Osoegawa K."/>
            <person name="de Jong P."/>
            <person name="Grimwood J."/>
            <person name="Chapman J.A."/>
            <person name="Shapiro H."/>
            <person name="Aerts A."/>
            <person name="Otillar R.P."/>
            <person name="Terry A.Y."/>
            <person name="Boore J.L."/>
            <person name="Grigoriev I.V."/>
            <person name="Lindberg D.R."/>
            <person name="Seaver E.C."/>
            <person name="Weisblat D.A."/>
            <person name="Putnam N.H."/>
            <person name="Rokhsar D.S."/>
        </authorList>
    </citation>
    <scope>NUCLEOTIDE SEQUENCE</scope>
    <source>
        <strain evidence="3 5">I ESC-2004</strain>
    </source>
</reference>
<dbReference type="Proteomes" id="UP000014760">
    <property type="component" value="Unassembled WGS sequence"/>
</dbReference>
<feature type="domain" description="DAAF9" evidence="1">
    <location>
        <begin position="188"/>
        <end position="390"/>
    </location>
</feature>
<dbReference type="EMBL" id="AMQN01010751">
    <property type="status" value="NOT_ANNOTATED_CDS"/>
    <property type="molecule type" value="Genomic_DNA"/>
</dbReference>
<dbReference type="InterPro" id="IPR058843">
    <property type="entry name" value="PH_DAAF9"/>
</dbReference>
<dbReference type="EnsemblMetazoa" id="CapteT219651">
    <property type="protein sequence ID" value="CapteP219651"/>
    <property type="gene ID" value="CapteG219651"/>
</dbReference>
<dbReference type="OrthoDB" id="72033at2759"/>
<name>R7TVG2_CAPTE</name>
<reference evidence="4" key="3">
    <citation type="submission" date="2015-06" db="UniProtKB">
        <authorList>
            <consortium name="EnsemblMetazoa"/>
        </authorList>
    </citation>
    <scope>IDENTIFICATION</scope>
</reference>
<proteinExistence type="predicted"/>
<sequence length="553" mass="62385">MELAASEKRLNRLMGEQLESDNDHPLGQLLVKGDGVHMSSADLNIKCMNGQASFFEDGVIFRADHIGYISIPKASLVSINFYDGNSSNIVALLIVEYQETFTEHLPYFLHNHQHHLVFAFQPKTKIYKALFSDLRYELVWVFVIRSFMQHLAVSSVGRSSIPEDSFSVVLDGTVNENVVDGAKQELIVTVLAGVPGCHKEKLCKLLTGLSKEENRWVIIHPMPDFPETFNAPRIQASLKAAWQAHYSRRKSARTPRALLIIPGYTDPVEAVQVVLNHPDPELAPKLKIGAVTVCIDPNNAFMSGHYTLPKLLDMCHEGWVNNILLTHDSKQNSETEVLQHLMRCTNPNVAFVVAPRAHLSRSPDIDLVLSESAFNHPDLMRARFLSNPGWWNGSSKADSCFPQIKSCILRFTHSVHDFKYTVLSDHLSLQPVEQNSAEAGYYVTFYGCQLSEDTLKNWLRQCAPKIPEKKVHRVRTSLTKAEVKRVHEAHHLDALPEGWFYNGSMFLSLLGEKSHVHPDLERHLEAYLEDVNAQVDAFNAKIDKTPAKDIFDP</sequence>
<dbReference type="AlphaFoldDB" id="R7TVG2"/>
<evidence type="ECO:0000259" key="1">
    <source>
        <dbReference type="Pfam" id="PF25204"/>
    </source>
</evidence>
<dbReference type="Pfam" id="PF25204">
    <property type="entry name" value="DAAF9_2"/>
    <property type="match status" value="1"/>
</dbReference>
<evidence type="ECO:0000313" key="4">
    <source>
        <dbReference type="EnsemblMetazoa" id="CapteP219651"/>
    </source>
</evidence>
<evidence type="ECO:0000259" key="2">
    <source>
        <dbReference type="Pfam" id="PF26246"/>
    </source>
</evidence>
<dbReference type="STRING" id="283909.R7TVG2"/>
<dbReference type="Pfam" id="PF26246">
    <property type="entry name" value="PH_DAAF9"/>
    <property type="match status" value="1"/>
</dbReference>
<accession>R7TVG2</accession>